<evidence type="ECO:0000313" key="2">
    <source>
        <dbReference type="Proteomes" id="UP000027265"/>
    </source>
</evidence>
<protein>
    <submittedName>
        <fullName evidence="1">Uncharacterized protein</fullName>
    </submittedName>
</protein>
<gene>
    <name evidence="1" type="ORF">JAAARDRAFT_437924</name>
</gene>
<dbReference type="HOGENOM" id="CLU_1907011_0_0_1"/>
<reference evidence="2" key="1">
    <citation type="journal article" date="2014" name="Proc. Natl. Acad. Sci. U.S.A.">
        <title>Extensive sampling of basidiomycete genomes demonstrates inadequacy of the white-rot/brown-rot paradigm for wood decay fungi.</title>
        <authorList>
            <person name="Riley R."/>
            <person name="Salamov A.A."/>
            <person name="Brown D.W."/>
            <person name="Nagy L.G."/>
            <person name="Floudas D."/>
            <person name="Held B.W."/>
            <person name="Levasseur A."/>
            <person name="Lombard V."/>
            <person name="Morin E."/>
            <person name="Otillar R."/>
            <person name="Lindquist E.A."/>
            <person name="Sun H."/>
            <person name="LaButti K.M."/>
            <person name="Schmutz J."/>
            <person name="Jabbour D."/>
            <person name="Luo H."/>
            <person name="Baker S.E."/>
            <person name="Pisabarro A.G."/>
            <person name="Walton J.D."/>
            <person name="Blanchette R.A."/>
            <person name="Henrissat B."/>
            <person name="Martin F."/>
            <person name="Cullen D."/>
            <person name="Hibbett D.S."/>
            <person name="Grigoriev I.V."/>
        </authorList>
    </citation>
    <scope>NUCLEOTIDE SEQUENCE [LARGE SCALE GENOMIC DNA]</scope>
    <source>
        <strain evidence="2">MUCL 33604</strain>
    </source>
</reference>
<sequence>MNHISFISPQFPAGHGLRTKLPTRLPHRLYQSSSLGLARLFCVFSFASLHCLFIPGDPPHPLFALSFVVPFLYSLPQVPLTQINNNCAVACFHLRGQQNTNPLGNIMVFACRSNPGARIDSFVRPSESISRAM</sequence>
<organism evidence="1 2">
    <name type="scientific">Jaapia argillacea MUCL 33604</name>
    <dbReference type="NCBI Taxonomy" id="933084"/>
    <lineage>
        <taxon>Eukaryota</taxon>
        <taxon>Fungi</taxon>
        <taxon>Dikarya</taxon>
        <taxon>Basidiomycota</taxon>
        <taxon>Agaricomycotina</taxon>
        <taxon>Agaricomycetes</taxon>
        <taxon>Agaricomycetidae</taxon>
        <taxon>Jaapiales</taxon>
        <taxon>Jaapiaceae</taxon>
        <taxon>Jaapia</taxon>
    </lineage>
</organism>
<accession>A0A067PS97</accession>
<keyword evidence="2" id="KW-1185">Reference proteome</keyword>
<dbReference type="EMBL" id="KL197735">
    <property type="protein sequence ID" value="KDQ53201.1"/>
    <property type="molecule type" value="Genomic_DNA"/>
</dbReference>
<name>A0A067PS97_9AGAM</name>
<dbReference type="InParanoid" id="A0A067PS97"/>
<evidence type="ECO:0000313" key="1">
    <source>
        <dbReference type="EMBL" id="KDQ53201.1"/>
    </source>
</evidence>
<dbReference type="Proteomes" id="UP000027265">
    <property type="component" value="Unassembled WGS sequence"/>
</dbReference>
<proteinExistence type="predicted"/>
<dbReference type="AlphaFoldDB" id="A0A067PS97"/>